<gene>
    <name evidence="3" type="ORF">CRX57_00470</name>
</gene>
<feature type="coiled-coil region" evidence="1">
    <location>
        <begin position="63"/>
        <end position="97"/>
    </location>
</feature>
<proteinExistence type="predicted"/>
<evidence type="ECO:0000313" key="4">
    <source>
        <dbReference type="Proteomes" id="UP000222460"/>
    </source>
</evidence>
<protein>
    <submittedName>
        <fullName evidence="3">Uncharacterized protein</fullName>
    </submittedName>
</protein>
<keyword evidence="2" id="KW-1133">Transmembrane helix</keyword>
<evidence type="ECO:0000313" key="3">
    <source>
        <dbReference type="EMBL" id="PHH38708.1"/>
    </source>
</evidence>
<organism evidence="3 4">
    <name type="scientific">Pseudomonas putida</name>
    <name type="common">Arthrobacter siderocapsulatus</name>
    <dbReference type="NCBI Taxonomy" id="303"/>
    <lineage>
        <taxon>Bacteria</taxon>
        <taxon>Pseudomonadati</taxon>
        <taxon>Pseudomonadota</taxon>
        <taxon>Gammaproteobacteria</taxon>
        <taxon>Pseudomonadales</taxon>
        <taxon>Pseudomonadaceae</taxon>
        <taxon>Pseudomonas</taxon>
    </lineage>
</organism>
<comment type="caution">
    <text evidence="3">The sequence shown here is derived from an EMBL/GenBank/DDBJ whole genome shotgun (WGS) entry which is preliminary data.</text>
</comment>
<name>A0A2C5VJ04_PSEPU</name>
<evidence type="ECO:0000256" key="1">
    <source>
        <dbReference type="SAM" id="Coils"/>
    </source>
</evidence>
<dbReference type="AlphaFoldDB" id="A0A2C5VJ04"/>
<reference evidence="4" key="1">
    <citation type="submission" date="2017-10" db="EMBL/GenBank/DDBJ databases">
        <title>FDA dAtabase for Regulatory Grade micrObial Sequences (FDA-ARGOS): Supporting development and validation of Infectious Disease Dx tests.</title>
        <authorList>
            <person name="Goldberg B."/>
            <person name="Campos J."/>
            <person name="Tallon L."/>
            <person name="Sadzewicz L."/>
            <person name="Ott S."/>
            <person name="Zhao X."/>
            <person name="Nagaraj S."/>
            <person name="Vavikolanu K."/>
            <person name="Aluvathingal J."/>
            <person name="Nadendla S."/>
            <person name="Geyer C."/>
            <person name="Sichtig H."/>
        </authorList>
    </citation>
    <scope>NUCLEOTIDE SEQUENCE [LARGE SCALE GENOMIC DNA]</scope>
    <source>
        <strain evidence="4">FDAARGOS_376</strain>
    </source>
</reference>
<keyword evidence="2" id="KW-0472">Membrane</keyword>
<sequence length="169" mass="18657">MQCGTTTADLMERFSQLRMINLSETVPPTSPTSSGTPWLTTAIAFVTFMVGVGTTLVVGGMNFGQQKNALENQTMRNQELQKQNNELGALLEKWREAVAQRDALLSSTQAKLSAMQNDQCEAIRGEITGLEGTLSWADNSQMSTVRRTEINNLITQHQQSLQSCFAARR</sequence>
<keyword evidence="1" id="KW-0175">Coiled coil</keyword>
<dbReference type="Proteomes" id="UP000222460">
    <property type="component" value="Unassembled WGS sequence"/>
</dbReference>
<evidence type="ECO:0000256" key="2">
    <source>
        <dbReference type="SAM" id="Phobius"/>
    </source>
</evidence>
<accession>A0A2C5VJ04</accession>
<feature type="transmembrane region" description="Helical" evidence="2">
    <location>
        <begin position="38"/>
        <end position="58"/>
    </location>
</feature>
<keyword evidence="2" id="KW-0812">Transmembrane</keyword>
<dbReference type="EMBL" id="PDKZ01000002">
    <property type="protein sequence ID" value="PHH38708.1"/>
    <property type="molecule type" value="Genomic_DNA"/>
</dbReference>